<dbReference type="NCBIfam" id="TIGR04056">
    <property type="entry name" value="OMP_RagA_SusC"/>
    <property type="match status" value="1"/>
</dbReference>
<dbReference type="SUPFAM" id="SSF49464">
    <property type="entry name" value="Carboxypeptidase regulatory domain-like"/>
    <property type="match status" value="1"/>
</dbReference>
<sequence length="1044" mass="114866">MKKKLPIELRQGASTCRLESNNWRRVLLGLTFLMLSTLVQEVFAQQRNLTGKVTSAGGEPLPGVTVLVKGTTNGASTDVSGNYLINLAENQENGTLVFSYVGYTPLEVPIAGQSVVNAVLQADEQTLNEVVVIGYQTVRKRDLTGAVAVVDTEQASRVSATTVAESIQGLSPGVTVRTTGRPGQGAAIEIRGAASFRNTAPLYVIDGMLSDANTTVNTNDIESIQILKDASAAAIYGSRAGNGVIIITTKQGREGPAKVEFSAKYGIQQIPKRWDLMNASEFAALQRVQFENAGLPAPPSVSDEFDPSIDTDWQEEAFQLGNMQDYNLNVSGGSETSTYMVSGSFFSNKGVLIGHDFERGSLRINTRSKRGRVSFGENLLLTNTVQERPAGGNPFYDIPRMLPVIPVRSDSYIGVGGNNPRGFGIGNANAETYAWNSIAVNELWRTRDNFAKLIGNGFVEVKVADWLTYKFDAGLEVSFDHTRTIRKRGDWRYNQNSDSTRVDEARGRFLNTKFDHTLNFTKDFGVHHIDGVVGVTQQTIHHEGATAGRTFLQVVDGQYYTTINSAGGAAAVSGDVINNFRNLGYLGRVNYVLKDRYLFTVTARVDQDSRFGEAYRTGFFPSFSAAWRLSEEEFFNVEWVNNLKINASYGTLGINTLGSWDYIGYLNSNPRAVFGPNGSEIIGIGAYQARLTNPDLRWESRIVQNLGFDAGLFNNKLTLEFNAYNSESRDVLVNLPIALYLGNLEGDPPVNAASIRNRGFEFGATYRNSERALKWDVSVNATTIKNEVLDLGNRGRVQNYISTGLTRSEVGRPLGEWYVMKTAGIFQNYDEVYAHVNSQGTIIQPDARPGDIRFVDINDDGRITEDGDRTYVGGSPWPTLQTGAQFNASYKNFSVNLQLVGVFGNKIYNGVRRDLDSYQLNNFRRDINPWREDNTNTTDPRLGLEEGDPAIALNNAFSSDRWLENGSYVRVRNLEVGYALPKAALSRIGFGTARIFVSGQNLITFTKYSGLDPDVVGSGILDRGFDSGNWPASRIFSFGIQCGF</sequence>
<dbReference type="Proteomes" id="UP001596405">
    <property type="component" value="Unassembled WGS sequence"/>
</dbReference>
<comment type="subcellular location">
    <subcellularLocation>
        <location evidence="1 7">Cell outer membrane</location>
        <topology evidence="1 7">Multi-pass membrane protein</topology>
    </subcellularLocation>
</comment>
<dbReference type="InterPro" id="IPR039426">
    <property type="entry name" value="TonB-dep_rcpt-like"/>
</dbReference>
<feature type="domain" description="TonB-dependent receptor plug" evidence="8">
    <location>
        <begin position="140"/>
        <end position="244"/>
    </location>
</feature>
<keyword evidence="3 7" id="KW-1134">Transmembrane beta strand</keyword>
<dbReference type="Gene3D" id="2.170.130.10">
    <property type="entry name" value="TonB-dependent receptor, plug domain"/>
    <property type="match status" value="1"/>
</dbReference>
<evidence type="ECO:0000256" key="3">
    <source>
        <dbReference type="ARBA" id="ARBA00022452"/>
    </source>
</evidence>
<dbReference type="Pfam" id="PF07715">
    <property type="entry name" value="Plug"/>
    <property type="match status" value="1"/>
</dbReference>
<evidence type="ECO:0000256" key="5">
    <source>
        <dbReference type="ARBA" id="ARBA00023136"/>
    </source>
</evidence>
<dbReference type="SUPFAM" id="SSF56935">
    <property type="entry name" value="Porins"/>
    <property type="match status" value="1"/>
</dbReference>
<comment type="caution">
    <text evidence="9">The sequence shown here is derived from an EMBL/GenBank/DDBJ whole genome shotgun (WGS) entry which is preliminary data.</text>
</comment>
<dbReference type="NCBIfam" id="TIGR04057">
    <property type="entry name" value="SusC_RagA_signa"/>
    <property type="match status" value="1"/>
</dbReference>
<keyword evidence="5 7" id="KW-0472">Membrane</keyword>
<keyword evidence="4 7" id="KW-0812">Transmembrane</keyword>
<keyword evidence="10" id="KW-1185">Reference proteome</keyword>
<evidence type="ECO:0000256" key="4">
    <source>
        <dbReference type="ARBA" id="ARBA00022692"/>
    </source>
</evidence>
<accession>A0ABW2DJ49</accession>
<dbReference type="RefSeq" id="WP_066623096.1">
    <property type="nucleotide sequence ID" value="NZ_JBHSYQ010000003.1"/>
</dbReference>
<evidence type="ECO:0000259" key="8">
    <source>
        <dbReference type="Pfam" id="PF07715"/>
    </source>
</evidence>
<dbReference type="InterPro" id="IPR036942">
    <property type="entry name" value="Beta-barrel_TonB_sf"/>
</dbReference>
<evidence type="ECO:0000256" key="6">
    <source>
        <dbReference type="ARBA" id="ARBA00023237"/>
    </source>
</evidence>
<dbReference type="InterPro" id="IPR037066">
    <property type="entry name" value="Plug_dom_sf"/>
</dbReference>
<dbReference type="Gene3D" id="2.60.40.1120">
    <property type="entry name" value="Carboxypeptidase-like, regulatory domain"/>
    <property type="match status" value="1"/>
</dbReference>
<evidence type="ECO:0000256" key="2">
    <source>
        <dbReference type="ARBA" id="ARBA00022448"/>
    </source>
</evidence>
<evidence type="ECO:0000256" key="1">
    <source>
        <dbReference type="ARBA" id="ARBA00004571"/>
    </source>
</evidence>
<gene>
    <name evidence="9" type="ORF">ACFQHR_05325</name>
</gene>
<reference evidence="10" key="1">
    <citation type="journal article" date="2019" name="Int. J. Syst. Evol. Microbiol.">
        <title>The Global Catalogue of Microorganisms (GCM) 10K type strain sequencing project: providing services to taxonomists for standard genome sequencing and annotation.</title>
        <authorList>
            <consortium name="The Broad Institute Genomics Platform"/>
            <consortium name="The Broad Institute Genome Sequencing Center for Infectious Disease"/>
            <person name="Wu L."/>
            <person name="Ma J."/>
        </authorList>
    </citation>
    <scope>NUCLEOTIDE SEQUENCE [LARGE SCALE GENOMIC DNA]</scope>
    <source>
        <strain evidence="10">CGMCC 4.7393</strain>
    </source>
</reference>
<organism evidence="9 10">
    <name type="scientific">Rufibacter roseus</name>
    <dbReference type="NCBI Taxonomy" id="1567108"/>
    <lineage>
        <taxon>Bacteria</taxon>
        <taxon>Pseudomonadati</taxon>
        <taxon>Bacteroidota</taxon>
        <taxon>Cytophagia</taxon>
        <taxon>Cytophagales</taxon>
        <taxon>Hymenobacteraceae</taxon>
        <taxon>Rufibacter</taxon>
    </lineage>
</organism>
<protein>
    <submittedName>
        <fullName evidence="9">SusC/RagA family TonB-linked outer membrane protein</fullName>
    </submittedName>
</protein>
<dbReference type="InterPro" id="IPR012910">
    <property type="entry name" value="Plug_dom"/>
</dbReference>
<dbReference type="Gene3D" id="2.40.170.20">
    <property type="entry name" value="TonB-dependent receptor, beta-barrel domain"/>
    <property type="match status" value="1"/>
</dbReference>
<proteinExistence type="inferred from homology"/>
<evidence type="ECO:0000313" key="10">
    <source>
        <dbReference type="Proteomes" id="UP001596405"/>
    </source>
</evidence>
<keyword evidence="6 7" id="KW-0998">Cell outer membrane</keyword>
<evidence type="ECO:0000256" key="7">
    <source>
        <dbReference type="PROSITE-ProRule" id="PRU01360"/>
    </source>
</evidence>
<name>A0ABW2DJ49_9BACT</name>
<dbReference type="InterPro" id="IPR023997">
    <property type="entry name" value="TonB-dep_OMP_SusC/RagA_CS"/>
</dbReference>
<dbReference type="PROSITE" id="PS52016">
    <property type="entry name" value="TONB_DEPENDENT_REC_3"/>
    <property type="match status" value="1"/>
</dbReference>
<comment type="similarity">
    <text evidence="7">Belongs to the TonB-dependent receptor family.</text>
</comment>
<dbReference type="InterPro" id="IPR008969">
    <property type="entry name" value="CarboxyPept-like_regulatory"/>
</dbReference>
<dbReference type="InterPro" id="IPR023996">
    <property type="entry name" value="TonB-dep_OMP_SusC/RagA"/>
</dbReference>
<dbReference type="EMBL" id="JBHSYQ010000003">
    <property type="protein sequence ID" value="MFC6997035.1"/>
    <property type="molecule type" value="Genomic_DNA"/>
</dbReference>
<evidence type="ECO:0000313" key="9">
    <source>
        <dbReference type="EMBL" id="MFC6997035.1"/>
    </source>
</evidence>
<keyword evidence="2 7" id="KW-0813">Transport</keyword>
<dbReference type="Pfam" id="PF13715">
    <property type="entry name" value="CarbopepD_reg_2"/>
    <property type="match status" value="1"/>
</dbReference>